<sequence>MLLHVNNEMENGIIAKIPLALDKDIKGFQGDAIDFEISSPERQFIQADDFHPYKSLFKVFSGTTELKNIFIALSFNLNFSTPDGKKTAMSRSNPTDDWLVTNGEYYSEGASSFGFTSNSKFAGSYGASITNSYLYVIKNGSLVDNKISNHISIRAQFYPSSTYAVITPKDHISIILSNRQGHIE</sequence>
<dbReference type="OrthoDB" id="8442277at2"/>
<protein>
    <submittedName>
        <fullName evidence="2">Uncharacterized protein</fullName>
    </submittedName>
</protein>
<name>A0A1A9FRC3_9HYPH</name>
<proteinExistence type="predicted"/>
<evidence type="ECO:0000313" key="1">
    <source>
        <dbReference type="EMBL" id="NNV19930.1"/>
    </source>
</evidence>
<reference evidence="1 4" key="2">
    <citation type="submission" date="2018-11" db="EMBL/GenBank/DDBJ databases">
        <title>Genome sequencing and analysis.</title>
        <authorList>
            <person name="Huang Y.-T."/>
        </authorList>
    </citation>
    <scope>NUCLEOTIDE SEQUENCE [LARGE SCALE GENOMIC DNA]</scope>
    <source>
        <strain evidence="1 4">SHIN</strain>
    </source>
</reference>
<evidence type="ECO:0000313" key="4">
    <source>
        <dbReference type="Proteomes" id="UP000526233"/>
    </source>
</evidence>
<dbReference type="KEGG" id="ops:A8A54_15340"/>
<dbReference type="EMBL" id="NNRM01000045">
    <property type="protein sequence ID" value="OYR22202.1"/>
    <property type="molecule type" value="Genomic_DNA"/>
</dbReference>
<dbReference type="Proteomes" id="UP000526233">
    <property type="component" value="Unassembled WGS sequence"/>
</dbReference>
<organism evidence="2 3">
    <name type="scientific">Brucella pseudogrignonensis</name>
    <dbReference type="NCBI Taxonomy" id="419475"/>
    <lineage>
        <taxon>Bacteria</taxon>
        <taxon>Pseudomonadati</taxon>
        <taxon>Pseudomonadota</taxon>
        <taxon>Alphaproteobacteria</taxon>
        <taxon>Hyphomicrobiales</taxon>
        <taxon>Brucellaceae</taxon>
        <taxon>Brucella/Ochrobactrum group</taxon>
        <taxon>Brucella</taxon>
    </lineage>
</organism>
<reference evidence="2 3" key="1">
    <citation type="submission" date="2017-07" db="EMBL/GenBank/DDBJ databases">
        <title>Phylogenetic study on the rhizospheric bacterium Ochrobactrum sp. A44.</title>
        <authorList>
            <person name="Krzyzanowska D.M."/>
            <person name="Ossowicki A."/>
            <person name="Rajewska M."/>
            <person name="Maciag T."/>
            <person name="Kaczynski Z."/>
            <person name="Czerwicka M."/>
            <person name="Jafra S."/>
        </authorList>
    </citation>
    <scope>NUCLEOTIDE SEQUENCE [LARGE SCALE GENOMIC DNA]</scope>
    <source>
        <strain evidence="2 3">CCUG 30717</strain>
    </source>
</reference>
<accession>A0A1A9FRC3</accession>
<dbReference type="Proteomes" id="UP000216188">
    <property type="component" value="Unassembled WGS sequence"/>
</dbReference>
<gene>
    <name evidence="2" type="ORF">CEV34_4544</name>
    <name evidence="1" type="ORF">EHE22_05730</name>
</gene>
<evidence type="ECO:0000313" key="2">
    <source>
        <dbReference type="EMBL" id="OYR22202.1"/>
    </source>
</evidence>
<keyword evidence="3" id="KW-1185">Reference proteome</keyword>
<comment type="caution">
    <text evidence="2">The sequence shown here is derived from an EMBL/GenBank/DDBJ whole genome shotgun (WGS) entry which is preliminary data.</text>
</comment>
<dbReference type="AlphaFoldDB" id="A0A1A9FRC3"/>
<dbReference type="EMBL" id="PKQI01000001">
    <property type="protein sequence ID" value="NNV19930.1"/>
    <property type="molecule type" value="Genomic_DNA"/>
</dbReference>
<dbReference type="RefSeq" id="WP_007879771.1">
    <property type="nucleotide sequence ID" value="NZ_CAXURC020000002.1"/>
</dbReference>
<evidence type="ECO:0000313" key="3">
    <source>
        <dbReference type="Proteomes" id="UP000216188"/>
    </source>
</evidence>